<feature type="domain" description="Tyr recombinase" evidence="5">
    <location>
        <begin position="120"/>
        <end position="282"/>
    </location>
</feature>
<dbReference type="Gene3D" id="1.10.443.10">
    <property type="entry name" value="Intergrase catalytic core"/>
    <property type="match status" value="1"/>
</dbReference>
<dbReference type="GO" id="GO:0015074">
    <property type="term" value="P:DNA integration"/>
    <property type="evidence" value="ECO:0007669"/>
    <property type="project" value="InterPro"/>
</dbReference>
<evidence type="ECO:0000256" key="3">
    <source>
        <dbReference type="ARBA" id="ARBA00023172"/>
    </source>
</evidence>
<accession>A0A4Y9F104</accession>
<dbReference type="PROSITE" id="PS51900">
    <property type="entry name" value="CB"/>
    <property type="match status" value="1"/>
</dbReference>
<dbReference type="InterPro" id="IPR044068">
    <property type="entry name" value="CB"/>
</dbReference>
<name>A0A4Y9F104_9MICC</name>
<dbReference type="EMBL" id="SPQC01000051">
    <property type="protein sequence ID" value="TFU20651.1"/>
    <property type="molecule type" value="Genomic_DNA"/>
</dbReference>
<gene>
    <name evidence="7" type="ORF">E4U03_11015</name>
</gene>
<dbReference type="PROSITE" id="PS51898">
    <property type="entry name" value="TYR_RECOMBINASE"/>
    <property type="match status" value="1"/>
</dbReference>
<keyword evidence="2 4" id="KW-0238">DNA-binding</keyword>
<dbReference type="GO" id="GO:0003677">
    <property type="term" value="F:DNA binding"/>
    <property type="evidence" value="ECO:0007669"/>
    <property type="project" value="UniProtKB-UniRule"/>
</dbReference>
<dbReference type="GO" id="GO:0006310">
    <property type="term" value="P:DNA recombination"/>
    <property type="evidence" value="ECO:0007669"/>
    <property type="project" value="UniProtKB-KW"/>
</dbReference>
<evidence type="ECO:0000313" key="8">
    <source>
        <dbReference type="Proteomes" id="UP000297951"/>
    </source>
</evidence>
<dbReference type="RefSeq" id="WP_135013784.1">
    <property type="nucleotide sequence ID" value="NZ_JADGLK010000051.1"/>
</dbReference>
<evidence type="ECO:0000259" key="6">
    <source>
        <dbReference type="PROSITE" id="PS51900"/>
    </source>
</evidence>
<dbReference type="InterPro" id="IPR010998">
    <property type="entry name" value="Integrase_recombinase_N"/>
</dbReference>
<dbReference type="InterPro" id="IPR002104">
    <property type="entry name" value="Integrase_catalytic"/>
</dbReference>
<sequence length="286" mass="32020">MRHLRALPNPVESVSYETNNINWQDSISSFLTHLRAGGSPETTIYTRRHHLEHAAKRLPTTPFAVTASELTEYFAAQDWKPETRRGRRATFRKFYTWAIQQGHTHINPAEALPSIKPAQPKPKPAPDSVLAEALLKARPRERLMIRLAGELGLRRAEVAVLHTSDIIKTPHGLSLVVHGKGAKDRTIPLPDGLVAILRAYPPGYIFPGDDNGHLSPRYVGKLITRLMPDGWTMHTLRHRFATRAYALDKDLLTVQALLGHASPTTTRLYVQLPDDSLRSTVQRLAG</sequence>
<dbReference type="AlphaFoldDB" id="A0A4Y9F104"/>
<dbReference type="InterPro" id="IPR013762">
    <property type="entry name" value="Integrase-like_cat_sf"/>
</dbReference>
<dbReference type="SUPFAM" id="SSF56349">
    <property type="entry name" value="DNA breaking-rejoining enzymes"/>
    <property type="match status" value="1"/>
</dbReference>
<proteinExistence type="inferred from homology"/>
<comment type="similarity">
    <text evidence="1">Belongs to the 'phage' integrase family.</text>
</comment>
<comment type="caution">
    <text evidence="7">The sequence shown here is derived from an EMBL/GenBank/DDBJ whole genome shotgun (WGS) entry which is preliminary data.</text>
</comment>
<organism evidence="7 8">
    <name type="scientific">Rothia nasimurium</name>
    <dbReference type="NCBI Taxonomy" id="85336"/>
    <lineage>
        <taxon>Bacteria</taxon>
        <taxon>Bacillati</taxon>
        <taxon>Actinomycetota</taxon>
        <taxon>Actinomycetes</taxon>
        <taxon>Micrococcales</taxon>
        <taxon>Micrococcaceae</taxon>
        <taxon>Rothia</taxon>
    </lineage>
</organism>
<dbReference type="PANTHER" id="PTHR30349">
    <property type="entry name" value="PHAGE INTEGRASE-RELATED"/>
    <property type="match status" value="1"/>
</dbReference>
<evidence type="ECO:0000313" key="7">
    <source>
        <dbReference type="EMBL" id="TFU20651.1"/>
    </source>
</evidence>
<dbReference type="Pfam" id="PF00589">
    <property type="entry name" value="Phage_integrase"/>
    <property type="match status" value="1"/>
</dbReference>
<feature type="domain" description="Core-binding (CB)" evidence="6">
    <location>
        <begin position="21"/>
        <end position="99"/>
    </location>
</feature>
<dbReference type="InterPro" id="IPR050090">
    <property type="entry name" value="Tyrosine_recombinase_XerCD"/>
</dbReference>
<reference evidence="7 8" key="1">
    <citation type="submission" date="2019-03" db="EMBL/GenBank/DDBJ databases">
        <title>Diversity of the mouse oral microbiome.</title>
        <authorList>
            <person name="Joseph S."/>
            <person name="Aduse-Opoku J."/>
            <person name="Curtis M."/>
            <person name="Wade W."/>
            <person name="Hashim A."/>
        </authorList>
    </citation>
    <scope>NUCLEOTIDE SEQUENCE [LARGE SCALE GENOMIC DNA]</scope>
    <source>
        <strain evidence="8">irhom_31</strain>
    </source>
</reference>
<keyword evidence="3" id="KW-0233">DNA recombination</keyword>
<dbReference type="OrthoDB" id="1822491at2"/>
<evidence type="ECO:0000256" key="4">
    <source>
        <dbReference type="PROSITE-ProRule" id="PRU01248"/>
    </source>
</evidence>
<evidence type="ECO:0000256" key="2">
    <source>
        <dbReference type="ARBA" id="ARBA00023125"/>
    </source>
</evidence>
<evidence type="ECO:0000259" key="5">
    <source>
        <dbReference type="PROSITE" id="PS51898"/>
    </source>
</evidence>
<protein>
    <submittedName>
        <fullName evidence="7">Integrase</fullName>
    </submittedName>
</protein>
<dbReference type="Gene3D" id="1.10.150.130">
    <property type="match status" value="1"/>
</dbReference>
<evidence type="ECO:0000256" key="1">
    <source>
        <dbReference type="ARBA" id="ARBA00008857"/>
    </source>
</evidence>
<dbReference type="Proteomes" id="UP000297951">
    <property type="component" value="Unassembled WGS sequence"/>
</dbReference>
<dbReference type="InterPro" id="IPR011010">
    <property type="entry name" value="DNA_brk_join_enz"/>
</dbReference>
<dbReference type="PANTHER" id="PTHR30349:SF64">
    <property type="entry name" value="PROPHAGE INTEGRASE INTD-RELATED"/>
    <property type="match status" value="1"/>
</dbReference>